<sequence length="818" mass="91149">MLINYFKIALRNLSRSKLFSSINLFGLAIGMACCMLLLLYILSELSFDKHHRHAKDIYIIRSESYFGGSRKEGAAIAAPYAFTLKQYFPEVEQSTRLFVNMVAAKTLLQTHEDGKIAQSIYEDNGYAVDSTFFDVFTYRFAAGNPATALQEPNTIVLSENTAQKLFGSESAINKTVTVGGTTGNGEPFKVTGVFKSENSRSHINANFFVPISSGWVGQFLRGNTLNFSYNNMFYTYLRLRPGTNAKQLERKLPAYMERFANNDLKVAGFKKYMHLLPVADIHLYSAINSVVTSTNSKTYLYILGCIAAFTLIIACINFMNLSTARSAKRAVEVGVRKVLGAEKSELVKQFLGESMVLCLLSLIIALFVVALVLPSFNLLTGKSFTISDVLKPSILSCFVLLAIATGFIAGSYPAFYLSVFKPAQVLKGRFANSISATSLRKGLVVFQFVISIVLVLATLIIQKQMKFMHDQPLGFTQDQQVIIPLRSAQTRAAYTGLKNDIMQSNLVLGVSGADYYPGIFNASDFSVRKPEQNMNEVQLMKTNAVAPDYLQMMGFELKQGRLFSRDIMSDTNNKMVVNEATLNKFSIPADKAIGQKLLWGAPGSPEFTTLEIVGVVKDFHFEDLHHSISPYAFFLASNTNFNYLIVHAKTANMDKLLNMLSDKWKKYCADEPFDYSFLDQDFQRNYNAEVKTMSIVSIFTGISIFISCLGLFGLAVFTAQQRTKEIGIRKVLGASVINITTMLSKDFVKLVLVAIVIASPLAYYFMHEWLNDFAYRTNINVWVFMLAAFVAIAFALITVSIQAVRSAMVNPVESLRTE</sequence>
<dbReference type="AlphaFoldDB" id="A0A9E2W551"/>
<dbReference type="InterPro" id="IPR025857">
    <property type="entry name" value="MacB_PCD"/>
</dbReference>
<dbReference type="Pfam" id="PF02687">
    <property type="entry name" value="FtsX"/>
    <property type="match status" value="2"/>
</dbReference>
<name>A0A9E2W551_9BACT</name>
<comment type="subcellular location">
    <subcellularLocation>
        <location evidence="1">Cell membrane</location>
        <topology evidence="1">Multi-pass membrane protein</topology>
    </subcellularLocation>
</comment>
<feature type="domain" description="ABC3 transporter permease C-terminal" evidence="7">
    <location>
        <begin position="698"/>
        <end position="805"/>
    </location>
</feature>
<evidence type="ECO:0000256" key="5">
    <source>
        <dbReference type="ARBA" id="ARBA00023136"/>
    </source>
</evidence>
<evidence type="ECO:0000259" key="8">
    <source>
        <dbReference type="Pfam" id="PF12704"/>
    </source>
</evidence>
<gene>
    <name evidence="9" type="ORF">KTO63_15325</name>
</gene>
<dbReference type="GO" id="GO:0005886">
    <property type="term" value="C:plasma membrane"/>
    <property type="evidence" value="ECO:0007669"/>
    <property type="project" value="UniProtKB-SubCell"/>
</dbReference>
<feature type="transmembrane region" description="Helical" evidence="6">
    <location>
        <begin position="779"/>
        <end position="801"/>
    </location>
</feature>
<accession>A0A9E2W551</accession>
<feature type="transmembrane region" description="Helical" evidence="6">
    <location>
        <begin position="393"/>
        <end position="420"/>
    </location>
</feature>
<feature type="domain" description="MacB-like periplasmic core" evidence="8">
    <location>
        <begin position="449"/>
        <end position="649"/>
    </location>
</feature>
<feature type="transmembrane region" description="Helical" evidence="6">
    <location>
        <begin position="299"/>
        <end position="319"/>
    </location>
</feature>
<dbReference type="RefSeq" id="WP_217792248.1">
    <property type="nucleotide sequence ID" value="NZ_JAHSPG010000012.1"/>
</dbReference>
<keyword evidence="5 6" id="KW-0472">Membrane</keyword>
<proteinExistence type="predicted"/>
<comment type="caution">
    <text evidence="9">The sequence shown here is derived from an EMBL/GenBank/DDBJ whole genome shotgun (WGS) entry which is preliminary data.</text>
</comment>
<organism evidence="9 10">
    <name type="scientific">Pinibacter aurantiacus</name>
    <dbReference type="NCBI Taxonomy" id="2851599"/>
    <lineage>
        <taxon>Bacteria</taxon>
        <taxon>Pseudomonadati</taxon>
        <taxon>Bacteroidota</taxon>
        <taxon>Chitinophagia</taxon>
        <taxon>Chitinophagales</taxon>
        <taxon>Chitinophagaceae</taxon>
        <taxon>Pinibacter</taxon>
    </lineage>
</organism>
<dbReference type="Proteomes" id="UP000812270">
    <property type="component" value="Unassembled WGS sequence"/>
</dbReference>
<keyword evidence="4 6" id="KW-1133">Transmembrane helix</keyword>
<dbReference type="Pfam" id="PF12704">
    <property type="entry name" value="MacB_PCD"/>
    <property type="match status" value="2"/>
</dbReference>
<evidence type="ECO:0000259" key="7">
    <source>
        <dbReference type="Pfam" id="PF02687"/>
    </source>
</evidence>
<dbReference type="InterPro" id="IPR050250">
    <property type="entry name" value="Macrolide_Exporter_MacB"/>
</dbReference>
<evidence type="ECO:0000256" key="2">
    <source>
        <dbReference type="ARBA" id="ARBA00022475"/>
    </source>
</evidence>
<feature type="transmembrane region" description="Helical" evidence="6">
    <location>
        <begin position="350"/>
        <end position="373"/>
    </location>
</feature>
<feature type="transmembrane region" description="Helical" evidence="6">
    <location>
        <begin position="747"/>
        <end position="767"/>
    </location>
</feature>
<dbReference type="InterPro" id="IPR003838">
    <property type="entry name" value="ABC3_permease_C"/>
</dbReference>
<feature type="transmembrane region" description="Helical" evidence="6">
    <location>
        <begin position="695"/>
        <end position="719"/>
    </location>
</feature>
<dbReference type="EMBL" id="JAHSPG010000012">
    <property type="protein sequence ID" value="MBV4358534.1"/>
    <property type="molecule type" value="Genomic_DNA"/>
</dbReference>
<feature type="domain" description="ABC3 transporter permease C-terminal" evidence="7">
    <location>
        <begin position="305"/>
        <end position="417"/>
    </location>
</feature>
<feature type="transmembrane region" description="Helical" evidence="6">
    <location>
        <begin position="441"/>
        <end position="461"/>
    </location>
</feature>
<keyword evidence="2" id="KW-1003">Cell membrane</keyword>
<protein>
    <submittedName>
        <fullName evidence="9">ABC transporter permease</fullName>
    </submittedName>
</protein>
<evidence type="ECO:0000256" key="4">
    <source>
        <dbReference type="ARBA" id="ARBA00022989"/>
    </source>
</evidence>
<reference evidence="9" key="1">
    <citation type="submission" date="2021-06" db="EMBL/GenBank/DDBJ databases">
        <authorList>
            <person name="Huq M.A."/>
        </authorList>
    </citation>
    <scope>NUCLEOTIDE SEQUENCE</scope>
    <source>
        <strain evidence="9">MAH-26</strain>
    </source>
</reference>
<feature type="transmembrane region" description="Helical" evidence="6">
    <location>
        <begin position="21"/>
        <end position="42"/>
    </location>
</feature>
<evidence type="ECO:0000256" key="6">
    <source>
        <dbReference type="SAM" id="Phobius"/>
    </source>
</evidence>
<feature type="domain" description="MacB-like periplasmic core" evidence="8">
    <location>
        <begin position="20"/>
        <end position="254"/>
    </location>
</feature>
<dbReference type="PANTHER" id="PTHR30572:SF18">
    <property type="entry name" value="ABC-TYPE MACROLIDE FAMILY EXPORT SYSTEM PERMEASE COMPONENT 2"/>
    <property type="match status" value="1"/>
</dbReference>
<evidence type="ECO:0000256" key="1">
    <source>
        <dbReference type="ARBA" id="ARBA00004651"/>
    </source>
</evidence>
<evidence type="ECO:0000313" key="10">
    <source>
        <dbReference type="Proteomes" id="UP000812270"/>
    </source>
</evidence>
<dbReference type="GO" id="GO:0022857">
    <property type="term" value="F:transmembrane transporter activity"/>
    <property type="evidence" value="ECO:0007669"/>
    <property type="project" value="TreeGrafter"/>
</dbReference>
<evidence type="ECO:0000256" key="3">
    <source>
        <dbReference type="ARBA" id="ARBA00022692"/>
    </source>
</evidence>
<keyword evidence="10" id="KW-1185">Reference proteome</keyword>
<evidence type="ECO:0000313" key="9">
    <source>
        <dbReference type="EMBL" id="MBV4358534.1"/>
    </source>
</evidence>
<dbReference type="PROSITE" id="PS51257">
    <property type="entry name" value="PROKAR_LIPOPROTEIN"/>
    <property type="match status" value="1"/>
</dbReference>
<dbReference type="PANTHER" id="PTHR30572">
    <property type="entry name" value="MEMBRANE COMPONENT OF TRANSPORTER-RELATED"/>
    <property type="match status" value="1"/>
</dbReference>
<keyword evidence="3 6" id="KW-0812">Transmembrane</keyword>